<dbReference type="InterPro" id="IPR006094">
    <property type="entry name" value="Oxid_FAD_bind_N"/>
</dbReference>
<dbReference type="InterPro" id="IPR016166">
    <property type="entry name" value="FAD-bd_PCMH"/>
</dbReference>
<evidence type="ECO:0000256" key="1">
    <source>
        <dbReference type="ARBA" id="ARBA00001974"/>
    </source>
</evidence>
<evidence type="ECO:0000313" key="10">
    <source>
        <dbReference type="EMBL" id="EEG49777.1"/>
    </source>
</evidence>
<evidence type="ECO:0000256" key="3">
    <source>
        <dbReference type="ARBA" id="ARBA00022630"/>
    </source>
</evidence>
<feature type="active site" description="Proton donor/acceptor" evidence="6">
    <location>
        <position position="388"/>
    </location>
</feature>
<organism evidence="10 11">
    <name type="scientific">Blautia hydrogenotrophica (strain DSM 10507 / JCM 14656 / S5a33)</name>
    <name type="common">Ruminococcus hydrogenotrophicus</name>
    <dbReference type="NCBI Taxonomy" id="476272"/>
    <lineage>
        <taxon>Bacteria</taxon>
        <taxon>Bacillati</taxon>
        <taxon>Bacillota</taxon>
        <taxon>Clostridia</taxon>
        <taxon>Lachnospirales</taxon>
        <taxon>Lachnospiraceae</taxon>
        <taxon>Blautia</taxon>
    </lineage>
</organism>
<dbReference type="PATRIC" id="fig|476272.21.peg.2628"/>
<comment type="cofactor">
    <cofactor evidence="1 7">
        <name>FAD</name>
        <dbReference type="ChEBI" id="CHEBI:57692"/>
    </cofactor>
</comment>
<accession>C0CKB1</accession>
<dbReference type="HOGENOM" id="CLU_017779_2_3_9"/>
<dbReference type="Proteomes" id="UP000003100">
    <property type="component" value="Unassembled WGS sequence"/>
</dbReference>
<evidence type="ECO:0000256" key="7">
    <source>
        <dbReference type="PIRSR" id="PIRSR625650-3"/>
    </source>
</evidence>
<dbReference type="Pfam" id="PF01565">
    <property type="entry name" value="FAD_binding_4"/>
    <property type="match status" value="1"/>
</dbReference>
<proteinExistence type="inferred from homology"/>
<sequence length="470" mass="52208">MKKENVKPFLDEIMKAMPEVTVLTKEEERLIYAHGCYPREYKWLLQGTYKYLPSAILMANCTQEVSKILELSQKYEVGIIPYGGGSGIVGGTIPEDGEVMIDTKRLRDFEINPINGTATGGAGLTGAEFENLLNNAGYTCGQYPQSFQSAVLGGMVSTRAIGTFSTKYGKMDDMVNSLEVVLPNGHVYQSHKCPKASTGPELDQLFLGAEGTYGVVTKVEMKIYPVAEKRYFEAYTFQRTEDALEAIRQFVQNHVHPAVVRLYDEEEAIPKLAEFHYEKDQVLLIVGYEGLARQVDLERELVNEYCVKNGGVNKGTEAGEAWFRTRFSTKKMLDYDATKGGTADAIEVAAPWDCIANVWREMRRALEPLCTVVDCHFSHVYHTGASVYVIFHADTQGDDYDGEKRYLECLDTAIRTSLKYGGNISHHHGCGKAKAAYLADEHGEAGVEVMKKIKDALDPKGLLNKGVLGL</sequence>
<protein>
    <recommendedName>
        <fullName evidence="9">FAD-binding PCMH-type domain-containing protein</fullName>
    </recommendedName>
</protein>
<dbReference type="EMBL" id="ACBZ01000063">
    <property type="protein sequence ID" value="EEG49777.1"/>
    <property type="molecule type" value="Genomic_DNA"/>
</dbReference>
<dbReference type="Gene3D" id="3.40.462.40">
    <property type="entry name" value="FAD-linked oxidase, cap domain/gating helix"/>
    <property type="match status" value="1"/>
</dbReference>
<evidence type="ECO:0000259" key="9">
    <source>
        <dbReference type="PROSITE" id="PS51387"/>
    </source>
</evidence>
<dbReference type="RefSeq" id="WP_005947269.1">
    <property type="nucleotide sequence ID" value="NZ_CP136423.1"/>
</dbReference>
<dbReference type="Gene3D" id="1.10.45.10">
    <property type="entry name" value="Vanillyl-alcohol Oxidase, Chain A, domain 4"/>
    <property type="match status" value="1"/>
</dbReference>
<feature type="site" description="Important for enzyme activity" evidence="8">
    <location>
        <position position="261"/>
    </location>
</feature>
<dbReference type="InterPro" id="IPR036318">
    <property type="entry name" value="FAD-bd_PCMH-like_sf"/>
</dbReference>
<dbReference type="InterPro" id="IPR016167">
    <property type="entry name" value="FAD-bd_PCMH_sub1"/>
</dbReference>
<dbReference type="Gene3D" id="3.30.465.10">
    <property type="match status" value="1"/>
</dbReference>
<gene>
    <name evidence="10" type="ORF">RUMHYD_01281</name>
</gene>
<comment type="caution">
    <text evidence="10">The sequence shown here is derived from an EMBL/GenBank/DDBJ whole genome shotgun (WGS) entry which is preliminary data.</text>
</comment>
<dbReference type="eggNOG" id="COG0277">
    <property type="taxonomic scope" value="Bacteria"/>
</dbReference>
<dbReference type="Gene3D" id="3.30.43.10">
    <property type="entry name" value="Uridine Diphospho-n-acetylenolpyruvylglucosamine Reductase, domain 2"/>
    <property type="match status" value="1"/>
</dbReference>
<evidence type="ECO:0000256" key="6">
    <source>
        <dbReference type="PIRSR" id="PIRSR625650-1"/>
    </source>
</evidence>
<dbReference type="SUPFAM" id="SSF56176">
    <property type="entry name" value="FAD-binding/transporter-associated domain-like"/>
    <property type="match status" value="1"/>
</dbReference>
<comment type="similarity">
    <text evidence="2">Belongs to the FAD-binding oxidoreductase/transferase type 4 family.</text>
</comment>
<dbReference type="InterPro" id="IPR016171">
    <property type="entry name" value="Vanillyl_alc_oxidase_C-sub2"/>
</dbReference>
<evidence type="ECO:0000256" key="8">
    <source>
        <dbReference type="PIRSR" id="PIRSR625650-4"/>
    </source>
</evidence>
<feature type="domain" description="FAD-binding PCMH-type" evidence="9">
    <location>
        <begin position="49"/>
        <end position="226"/>
    </location>
</feature>
<keyword evidence="3" id="KW-0285">Flavoprotein</keyword>
<dbReference type="PANTHER" id="PTHR46568">
    <property type="entry name" value="ALKYLDIHYDROXYACETONEPHOSPHATE SYNTHASE, PEROXISOMAL"/>
    <property type="match status" value="1"/>
</dbReference>
<dbReference type="InterPro" id="IPR004113">
    <property type="entry name" value="FAD-bd_oxidored_4_C"/>
</dbReference>
<keyword evidence="11" id="KW-1185">Reference proteome</keyword>
<dbReference type="GO" id="GO:0008609">
    <property type="term" value="F:alkylglycerone-phosphate synthase activity"/>
    <property type="evidence" value="ECO:0007669"/>
    <property type="project" value="InterPro"/>
</dbReference>
<keyword evidence="4 7" id="KW-0274">FAD</keyword>
<feature type="binding site" evidence="7">
    <location>
        <begin position="210"/>
        <end position="216"/>
    </location>
    <ligand>
        <name>FAD</name>
        <dbReference type="ChEBI" id="CHEBI:57692"/>
    </ligand>
</feature>
<dbReference type="Gene3D" id="3.30.70.3450">
    <property type="match status" value="1"/>
</dbReference>
<evidence type="ECO:0000256" key="4">
    <source>
        <dbReference type="ARBA" id="ARBA00022827"/>
    </source>
</evidence>
<evidence type="ECO:0000313" key="11">
    <source>
        <dbReference type="Proteomes" id="UP000003100"/>
    </source>
</evidence>
<dbReference type="InterPro" id="IPR016164">
    <property type="entry name" value="FAD-linked_Oxase-like_C"/>
</dbReference>
<dbReference type="AlphaFoldDB" id="C0CKB1"/>
<dbReference type="FunFam" id="1.10.45.10:FF:000001">
    <property type="entry name" value="D-lactate dehydrogenase mitochondrial"/>
    <property type="match status" value="1"/>
</dbReference>
<dbReference type="GO" id="GO:0016491">
    <property type="term" value="F:oxidoreductase activity"/>
    <property type="evidence" value="ECO:0007669"/>
    <property type="project" value="UniProtKB-KW"/>
</dbReference>
<dbReference type="PANTHER" id="PTHR46568:SF1">
    <property type="entry name" value="ALKYLDIHYDROXYACETONEPHOSPHATE SYNTHASE, PEROXISOMAL"/>
    <property type="match status" value="1"/>
</dbReference>
<keyword evidence="5" id="KW-0560">Oxidoreductase</keyword>
<dbReference type="InterPro" id="IPR025650">
    <property type="entry name" value="Alkyl-DHAP_Synthase"/>
</dbReference>
<evidence type="ECO:0000256" key="2">
    <source>
        <dbReference type="ARBA" id="ARBA00008000"/>
    </source>
</evidence>
<dbReference type="GeneID" id="86820534"/>
<dbReference type="SUPFAM" id="SSF55103">
    <property type="entry name" value="FAD-linked oxidases, C-terminal domain"/>
    <property type="match status" value="1"/>
</dbReference>
<evidence type="ECO:0000256" key="5">
    <source>
        <dbReference type="ARBA" id="ARBA00023002"/>
    </source>
</evidence>
<dbReference type="InterPro" id="IPR016169">
    <property type="entry name" value="FAD-bd_PCMH_sub2"/>
</dbReference>
<reference evidence="10 11" key="1">
    <citation type="submission" date="2009-01" db="EMBL/GenBank/DDBJ databases">
        <authorList>
            <person name="Fulton L."/>
            <person name="Clifton S."/>
            <person name="Fulton B."/>
            <person name="Xu J."/>
            <person name="Minx P."/>
            <person name="Pepin K.H."/>
            <person name="Johnson M."/>
            <person name="Bhonagiri V."/>
            <person name="Nash W.E."/>
            <person name="Mardis E.R."/>
            <person name="Wilson R.K."/>
        </authorList>
    </citation>
    <scope>NUCLEOTIDE SEQUENCE [LARGE SCALE GENOMIC DNA]</scope>
    <source>
        <strain evidence="11">DSM 10507 / JCM 14656 / S5a33</strain>
    </source>
</reference>
<name>C0CKB1_BLAHS</name>
<dbReference type="GO" id="GO:0071949">
    <property type="term" value="F:FAD binding"/>
    <property type="evidence" value="ECO:0007669"/>
    <property type="project" value="InterPro"/>
</dbReference>
<dbReference type="Pfam" id="PF02913">
    <property type="entry name" value="FAD-oxidase_C"/>
    <property type="match status" value="1"/>
</dbReference>
<dbReference type="GO" id="GO:0008610">
    <property type="term" value="P:lipid biosynthetic process"/>
    <property type="evidence" value="ECO:0007669"/>
    <property type="project" value="InterPro"/>
</dbReference>
<dbReference type="PROSITE" id="PS51387">
    <property type="entry name" value="FAD_PCMH"/>
    <property type="match status" value="1"/>
</dbReference>
<reference evidence="10 11" key="2">
    <citation type="submission" date="2009-02" db="EMBL/GenBank/DDBJ databases">
        <title>Draft genome sequence of Blautia hydrogenotrophica DSM 10507 (Ruminococcus hydrogenotrophicus DSM 10507).</title>
        <authorList>
            <person name="Sudarsanam P."/>
            <person name="Ley R."/>
            <person name="Guruge J."/>
            <person name="Turnbaugh P.J."/>
            <person name="Mahowald M."/>
            <person name="Liep D."/>
            <person name="Gordon J."/>
        </authorList>
    </citation>
    <scope>NUCLEOTIDE SEQUENCE [LARGE SCALE GENOMIC DNA]</scope>
    <source>
        <strain evidence="11">DSM 10507 / JCM 14656 / S5a33</strain>
    </source>
</reference>